<dbReference type="PANTHER" id="PTHR43798">
    <property type="entry name" value="MONOACYLGLYCEROL LIPASE"/>
    <property type="match status" value="1"/>
</dbReference>
<dbReference type="Pfam" id="PF12697">
    <property type="entry name" value="Abhydrolase_6"/>
    <property type="match status" value="1"/>
</dbReference>
<gene>
    <name evidence="3" type="ORF">BE04_47985</name>
</gene>
<organism evidence="3 4">
    <name type="scientific">Sorangium cellulosum</name>
    <name type="common">Polyangium cellulosum</name>
    <dbReference type="NCBI Taxonomy" id="56"/>
    <lineage>
        <taxon>Bacteria</taxon>
        <taxon>Pseudomonadati</taxon>
        <taxon>Myxococcota</taxon>
        <taxon>Polyangia</taxon>
        <taxon>Polyangiales</taxon>
        <taxon>Polyangiaceae</taxon>
        <taxon>Sorangium</taxon>
    </lineage>
</organism>
<dbReference type="SUPFAM" id="SSF53474">
    <property type="entry name" value="alpha/beta-Hydrolases"/>
    <property type="match status" value="1"/>
</dbReference>
<proteinExistence type="predicted"/>
<dbReference type="EMBL" id="JELX01003491">
    <property type="protein sequence ID" value="KYF52107.1"/>
    <property type="molecule type" value="Genomic_DNA"/>
</dbReference>
<protein>
    <submittedName>
        <fullName evidence="3">Alpha/beta hydrolase</fullName>
    </submittedName>
</protein>
<sequence length="270" mass="29181">MEVNGARLAYAEQGQGAPVVFLHGAASDHRMWDRHRAIVGQRYRAIAYSQRYFGTGAWDPSWPPFGVQTHADDLAAFLRGLDAGPVHLVAWSYAGHVALTAALSHPELLRSAFIYEPGVPSYVTDPAELRALGDDQNAMFGPVFGAVQRGDSREALRLLLDGSGQRQGYFDAQPAERQAINLDNARTMPLLLSQPQPQPPAITCGQLAGLKVPVTVAHGELSRPTFGVVSRAAARCIPGQHLVARGATHLWPEEDAPAFCAAVMGFLQER</sequence>
<dbReference type="Gene3D" id="3.40.50.1820">
    <property type="entry name" value="alpha/beta hydrolase"/>
    <property type="match status" value="1"/>
</dbReference>
<feature type="domain" description="AB hydrolase-1" evidence="2">
    <location>
        <begin position="19"/>
        <end position="262"/>
    </location>
</feature>
<keyword evidence="1 3" id="KW-0378">Hydrolase</keyword>
<evidence type="ECO:0000259" key="2">
    <source>
        <dbReference type="Pfam" id="PF12697"/>
    </source>
</evidence>
<dbReference type="InterPro" id="IPR050266">
    <property type="entry name" value="AB_hydrolase_sf"/>
</dbReference>
<evidence type="ECO:0000313" key="4">
    <source>
        <dbReference type="Proteomes" id="UP000075604"/>
    </source>
</evidence>
<dbReference type="AlphaFoldDB" id="A0A150P8U9"/>
<evidence type="ECO:0000256" key="1">
    <source>
        <dbReference type="ARBA" id="ARBA00022801"/>
    </source>
</evidence>
<dbReference type="Proteomes" id="UP000075604">
    <property type="component" value="Unassembled WGS sequence"/>
</dbReference>
<reference evidence="3 4" key="1">
    <citation type="submission" date="2014-02" db="EMBL/GenBank/DDBJ databases">
        <title>The small core and large imbalanced accessory genome model reveals a collaborative survival strategy of Sorangium cellulosum strains in nature.</title>
        <authorList>
            <person name="Han K."/>
            <person name="Peng R."/>
            <person name="Blom J."/>
            <person name="Li Y.-Z."/>
        </authorList>
    </citation>
    <scope>NUCLEOTIDE SEQUENCE [LARGE SCALE GENOMIC DNA]</scope>
    <source>
        <strain evidence="3 4">So0157-18</strain>
    </source>
</reference>
<dbReference type="GO" id="GO:0016020">
    <property type="term" value="C:membrane"/>
    <property type="evidence" value="ECO:0007669"/>
    <property type="project" value="TreeGrafter"/>
</dbReference>
<comment type="caution">
    <text evidence="3">The sequence shown here is derived from an EMBL/GenBank/DDBJ whole genome shotgun (WGS) entry which is preliminary data.</text>
</comment>
<dbReference type="GO" id="GO:0016787">
    <property type="term" value="F:hydrolase activity"/>
    <property type="evidence" value="ECO:0007669"/>
    <property type="project" value="UniProtKB-KW"/>
</dbReference>
<accession>A0A150P8U9</accession>
<dbReference type="PANTHER" id="PTHR43798:SF31">
    <property type="entry name" value="AB HYDROLASE SUPERFAMILY PROTEIN YCLE"/>
    <property type="match status" value="1"/>
</dbReference>
<name>A0A150P8U9_SORCE</name>
<dbReference type="InterPro" id="IPR029058">
    <property type="entry name" value="AB_hydrolase_fold"/>
</dbReference>
<dbReference type="InterPro" id="IPR000073">
    <property type="entry name" value="AB_hydrolase_1"/>
</dbReference>
<evidence type="ECO:0000313" key="3">
    <source>
        <dbReference type="EMBL" id="KYF52107.1"/>
    </source>
</evidence>